<keyword evidence="6" id="KW-0676">Redox-active center</keyword>
<evidence type="ECO:0000313" key="9">
    <source>
        <dbReference type="EMBL" id="GEP29419.1"/>
    </source>
</evidence>
<name>A0A512L4L4_9PROT</name>
<dbReference type="Pfam" id="PF00578">
    <property type="entry name" value="AhpC-TSA"/>
    <property type="match status" value="1"/>
</dbReference>
<keyword evidence="10" id="KW-1185">Reference proteome</keyword>
<dbReference type="GO" id="GO:0005737">
    <property type="term" value="C:cytoplasm"/>
    <property type="evidence" value="ECO:0007669"/>
    <property type="project" value="TreeGrafter"/>
</dbReference>
<dbReference type="PANTHER" id="PTHR42801">
    <property type="entry name" value="THIOREDOXIN-DEPENDENT PEROXIDE REDUCTASE"/>
    <property type="match status" value="1"/>
</dbReference>
<comment type="caution">
    <text evidence="9">The sequence shown here is derived from an EMBL/GenBank/DDBJ whole genome shotgun (WGS) entry which is preliminary data.</text>
</comment>
<dbReference type="InterPro" id="IPR036249">
    <property type="entry name" value="Thioredoxin-like_sf"/>
</dbReference>
<evidence type="ECO:0000256" key="4">
    <source>
        <dbReference type="ARBA" id="ARBA00023002"/>
    </source>
</evidence>
<dbReference type="RefSeq" id="WP_198415415.1">
    <property type="nucleotide sequence ID" value="NZ_AP021884.1"/>
</dbReference>
<evidence type="ECO:0000256" key="5">
    <source>
        <dbReference type="ARBA" id="ARBA00023157"/>
    </source>
</evidence>
<evidence type="ECO:0000256" key="2">
    <source>
        <dbReference type="ARBA" id="ARBA00022559"/>
    </source>
</evidence>
<protein>
    <recommendedName>
        <fullName evidence="7">Thioredoxin-dependent peroxiredoxin Bcp</fullName>
    </recommendedName>
</protein>
<dbReference type="GO" id="GO:0045454">
    <property type="term" value="P:cell redox homeostasis"/>
    <property type="evidence" value="ECO:0007669"/>
    <property type="project" value="TreeGrafter"/>
</dbReference>
<proteinExistence type="predicted"/>
<dbReference type="SUPFAM" id="SSF52833">
    <property type="entry name" value="Thioredoxin-like"/>
    <property type="match status" value="1"/>
</dbReference>
<dbReference type="GO" id="GO:0008379">
    <property type="term" value="F:thioredoxin peroxidase activity"/>
    <property type="evidence" value="ECO:0007669"/>
    <property type="project" value="TreeGrafter"/>
</dbReference>
<sequence length="159" mass="17291">MKAGDKVPVFTLNDPDGKPMSSTALLARGPLVLSFYRGVWRRYGNLELQAVEAARPAFRAAGASLAAISPQTAANSRKSVRTNQLSFPVLSDAHNKAAAAFGLRFALPDYLVELYRRPSAGAPVPADGQGFLINSCWSEYVCTYLSDYRRQQRHRASAG</sequence>
<keyword evidence="4" id="KW-0560">Oxidoreductase</keyword>
<accession>A0A512L4L4</accession>
<dbReference type="GO" id="GO:0034599">
    <property type="term" value="P:cellular response to oxidative stress"/>
    <property type="evidence" value="ECO:0007669"/>
    <property type="project" value="TreeGrafter"/>
</dbReference>
<gene>
    <name evidence="9" type="ORF">TPL01_05570</name>
</gene>
<dbReference type="EMBL" id="BKAD01000004">
    <property type="protein sequence ID" value="GEP29419.1"/>
    <property type="molecule type" value="Genomic_DNA"/>
</dbReference>
<keyword evidence="5" id="KW-1015">Disulfide bond</keyword>
<keyword evidence="3" id="KW-0049">Antioxidant</keyword>
<evidence type="ECO:0000313" key="10">
    <source>
        <dbReference type="Proteomes" id="UP000321337"/>
    </source>
</evidence>
<dbReference type="Proteomes" id="UP000321337">
    <property type="component" value="Unassembled WGS sequence"/>
</dbReference>
<dbReference type="InterPro" id="IPR000866">
    <property type="entry name" value="AhpC/TSA"/>
</dbReference>
<evidence type="ECO:0000256" key="3">
    <source>
        <dbReference type="ARBA" id="ARBA00022862"/>
    </source>
</evidence>
<comment type="function">
    <text evidence="1">Thiol-specific peroxidase that catalyzes the reduction of hydrogen peroxide and organic hydroperoxides to water and alcohols, respectively. Plays a role in cell protection against oxidative stress by detoxifying peroxides and as sensor of hydrogen peroxide-mediated signaling events.</text>
</comment>
<reference evidence="9 10" key="1">
    <citation type="submission" date="2019-07" db="EMBL/GenBank/DDBJ databases">
        <title>Whole genome shotgun sequence of Thiobacillus plumbophilus NBRC 107929.</title>
        <authorList>
            <person name="Hosoyama A."/>
            <person name="Uohara A."/>
            <person name="Ohji S."/>
            <person name="Ichikawa N."/>
        </authorList>
    </citation>
    <scope>NUCLEOTIDE SEQUENCE [LARGE SCALE GENOMIC DNA]</scope>
    <source>
        <strain evidence="9 10">NBRC 107929</strain>
    </source>
</reference>
<dbReference type="Gene3D" id="3.40.30.10">
    <property type="entry name" value="Glutaredoxin"/>
    <property type="match status" value="1"/>
</dbReference>
<dbReference type="PANTHER" id="PTHR42801:SF7">
    <property type="entry name" value="SLL1159 PROTEIN"/>
    <property type="match status" value="1"/>
</dbReference>
<evidence type="ECO:0000256" key="1">
    <source>
        <dbReference type="ARBA" id="ARBA00003330"/>
    </source>
</evidence>
<organism evidence="9 10">
    <name type="scientific">Sulfuriferula plumbiphila</name>
    <dbReference type="NCBI Taxonomy" id="171865"/>
    <lineage>
        <taxon>Bacteria</taxon>
        <taxon>Pseudomonadati</taxon>
        <taxon>Pseudomonadota</taxon>
        <taxon>Betaproteobacteria</taxon>
        <taxon>Nitrosomonadales</taxon>
        <taxon>Sulfuricellaceae</taxon>
        <taxon>Sulfuriferula</taxon>
    </lineage>
</organism>
<dbReference type="InterPro" id="IPR050924">
    <property type="entry name" value="Peroxiredoxin_BCP/PrxQ"/>
</dbReference>
<evidence type="ECO:0000259" key="8">
    <source>
        <dbReference type="Pfam" id="PF00578"/>
    </source>
</evidence>
<keyword evidence="2" id="KW-0575">Peroxidase</keyword>
<dbReference type="AlphaFoldDB" id="A0A512L4L4"/>
<evidence type="ECO:0000256" key="6">
    <source>
        <dbReference type="ARBA" id="ARBA00023284"/>
    </source>
</evidence>
<feature type="domain" description="Alkyl hydroperoxide reductase subunit C/ Thiol specific antioxidant" evidence="8">
    <location>
        <begin position="4"/>
        <end position="105"/>
    </location>
</feature>
<evidence type="ECO:0000256" key="7">
    <source>
        <dbReference type="ARBA" id="ARBA00042639"/>
    </source>
</evidence>